<comment type="caution">
    <text evidence="2">The sequence shown here is derived from an EMBL/GenBank/DDBJ whole genome shotgun (WGS) entry which is preliminary data.</text>
</comment>
<evidence type="ECO:0000256" key="1">
    <source>
        <dbReference type="ARBA" id="ARBA00006479"/>
    </source>
</evidence>
<dbReference type="Pfam" id="PF00480">
    <property type="entry name" value="ROK"/>
    <property type="match status" value="1"/>
</dbReference>
<dbReference type="Gene3D" id="1.10.10.10">
    <property type="entry name" value="Winged helix-like DNA-binding domain superfamily/Winged helix DNA-binding domain"/>
    <property type="match status" value="1"/>
</dbReference>
<name>A0ABP4RAZ8_9ACTN</name>
<evidence type="ECO:0000313" key="3">
    <source>
        <dbReference type="Proteomes" id="UP001501319"/>
    </source>
</evidence>
<sequence length="419" mass="43925">MPKTSAATPPLLRRVNAGKLLGVLSTAGVMTGTGLIEATGLTRATVHAVCNDLIEMGWVIELDPGREDDAAVGRPSRRFEFNSQAGYVLGIDVGAGKTTVLLADLRGETVAKSGRSFQQVRSPAESTELVHEAVVEALSSAGVTDAEVLAAGIGVAAPVDRLGNILLDDEFWRRSDTGLTARLTELHGWPVLLENDANLAALGEHWRGEARDVDDLVVLLAGERFGSGLMDSGRLLHGSRGGAGEMVYLKLVEGVGDTAGIARTAREQGAKVVADRSTKTALRELAGADPVTAEQVFTAAADGDEVALGILQYIADRTARVVATLGILFNPELVVIGGAVAEAAKSLLPDIERQLTTFTATPPRVAASSLGDAIVSVGAVRHALNYVEQHALDLQLTTRVQGRRVRAEAAASSTTRLRP</sequence>
<dbReference type="PANTHER" id="PTHR18964:SF149">
    <property type="entry name" value="BIFUNCTIONAL UDP-N-ACETYLGLUCOSAMINE 2-EPIMERASE_N-ACETYLMANNOSAMINE KINASE"/>
    <property type="match status" value="1"/>
</dbReference>
<keyword evidence="3" id="KW-1185">Reference proteome</keyword>
<dbReference type="InterPro" id="IPR036390">
    <property type="entry name" value="WH_DNA-bd_sf"/>
</dbReference>
<dbReference type="InterPro" id="IPR000600">
    <property type="entry name" value="ROK"/>
</dbReference>
<dbReference type="PANTHER" id="PTHR18964">
    <property type="entry name" value="ROK (REPRESSOR, ORF, KINASE) FAMILY"/>
    <property type="match status" value="1"/>
</dbReference>
<evidence type="ECO:0000313" key="2">
    <source>
        <dbReference type="EMBL" id="GAA1642353.1"/>
    </source>
</evidence>
<dbReference type="SUPFAM" id="SSF53067">
    <property type="entry name" value="Actin-like ATPase domain"/>
    <property type="match status" value="1"/>
</dbReference>
<dbReference type="InterPro" id="IPR043129">
    <property type="entry name" value="ATPase_NBD"/>
</dbReference>
<proteinExistence type="inferred from homology"/>
<dbReference type="EMBL" id="BAAANE010000006">
    <property type="protein sequence ID" value="GAA1642353.1"/>
    <property type="molecule type" value="Genomic_DNA"/>
</dbReference>
<organism evidence="2 3">
    <name type="scientific">Kribbella alba</name>
    <dbReference type="NCBI Taxonomy" id="190197"/>
    <lineage>
        <taxon>Bacteria</taxon>
        <taxon>Bacillati</taxon>
        <taxon>Actinomycetota</taxon>
        <taxon>Actinomycetes</taxon>
        <taxon>Propionibacteriales</taxon>
        <taxon>Kribbellaceae</taxon>
        <taxon>Kribbella</taxon>
    </lineage>
</organism>
<dbReference type="SUPFAM" id="SSF46785">
    <property type="entry name" value="Winged helix' DNA-binding domain"/>
    <property type="match status" value="1"/>
</dbReference>
<accession>A0ABP4RAZ8</accession>
<protein>
    <submittedName>
        <fullName evidence="2">ROK family transcriptional regulator</fullName>
    </submittedName>
</protein>
<reference evidence="3" key="1">
    <citation type="journal article" date="2019" name="Int. J. Syst. Evol. Microbiol.">
        <title>The Global Catalogue of Microorganisms (GCM) 10K type strain sequencing project: providing services to taxonomists for standard genome sequencing and annotation.</title>
        <authorList>
            <consortium name="The Broad Institute Genomics Platform"/>
            <consortium name="The Broad Institute Genome Sequencing Center for Infectious Disease"/>
            <person name="Wu L."/>
            <person name="Ma J."/>
        </authorList>
    </citation>
    <scope>NUCLEOTIDE SEQUENCE [LARGE SCALE GENOMIC DNA]</scope>
    <source>
        <strain evidence="3">JCM 14306</strain>
    </source>
</reference>
<dbReference type="Gene3D" id="3.30.420.40">
    <property type="match status" value="2"/>
</dbReference>
<dbReference type="RefSeq" id="WP_344112668.1">
    <property type="nucleotide sequence ID" value="NZ_BAAANE010000006.1"/>
</dbReference>
<dbReference type="InterPro" id="IPR036388">
    <property type="entry name" value="WH-like_DNA-bd_sf"/>
</dbReference>
<gene>
    <name evidence="2" type="ORF">GCM10009744_35490</name>
</gene>
<comment type="similarity">
    <text evidence="1">Belongs to the ROK (NagC/XylR) family.</text>
</comment>
<dbReference type="Proteomes" id="UP001501319">
    <property type="component" value="Unassembled WGS sequence"/>
</dbReference>